<dbReference type="PANTHER" id="PTHR47966">
    <property type="entry name" value="BETA-SITE APP-CLEAVING ENZYME, ISOFORM A-RELATED"/>
    <property type="match status" value="1"/>
</dbReference>
<dbReference type="OrthoDB" id="2747330at2759"/>
<dbReference type="PRINTS" id="PR00792">
    <property type="entry name" value="PEPSIN"/>
</dbReference>
<reference evidence="4 5" key="1">
    <citation type="journal article" date="2018" name="Nat. Ecol. Evol.">
        <title>Pezizomycetes genomes reveal the molecular basis of ectomycorrhizal truffle lifestyle.</title>
        <authorList>
            <person name="Murat C."/>
            <person name="Payen T."/>
            <person name="Noel B."/>
            <person name="Kuo A."/>
            <person name="Morin E."/>
            <person name="Chen J."/>
            <person name="Kohler A."/>
            <person name="Krizsan K."/>
            <person name="Balestrini R."/>
            <person name="Da Silva C."/>
            <person name="Montanini B."/>
            <person name="Hainaut M."/>
            <person name="Levati E."/>
            <person name="Barry K.W."/>
            <person name="Belfiori B."/>
            <person name="Cichocki N."/>
            <person name="Clum A."/>
            <person name="Dockter R.B."/>
            <person name="Fauchery L."/>
            <person name="Guy J."/>
            <person name="Iotti M."/>
            <person name="Le Tacon F."/>
            <person name="Lindquist E.A."/>
            <person name="Lipzen A."/>
            <person name="Malagnac F."/>
            <person name="Mello A."/>
            <person name="Molinier V."/>
            <person name="Miyauchi S."/>
            <person name="Poulain J."/>
            <person name="Riccioni C."/>
            <person name="Rubini A."/>
            <person name="Sitrit Y."/>
            <person name="Splivallo R."/>
            <person name="Traeger S."/>
            <person name="Wang M."/>
            <person name="Zifcakova L."/>
            <person name="Wipf D."/>
            <person name="Zambonelli A."/>
            <person name="Paolocci F."/>
            <person name="Nowrousian M."/>
            <person name="Ottonello S."/>
            <person name="Baldrian P."/>
            <person name="Spatafora J.W."/>
            <person name="Henrissat B."/>
            <person name="Nagy L.G."/>
            <person name="Aury J.M."/>
            <person name="Wincker P."/>
            <person name="Grigoriev I.V."/>
            <person name="Bonfante P."/>
            <person name="Martin F.M."/>
        </authorList>
    </citation>
    <scope>NUCLEOTIDE SEQUENCE [LARGE SCALE GENOMIC DNA]</scope>
    <source>
        <strain evidence="4 5">ATCC MYA-4762</strain>
    </source>
</reference>
<dbReference type="GO" id="GO:0006508">
    <property type="term" value="P:proteolysis"/>
    <property type="evidence" value="ECO:0007669"/>
    <property type="project" value="UniProtKB-KW"/>
</dbReference>
<dbReference type="EMBL" id="ML121583">
    <property type="protein sequence ID" value="RPB19791.1"/>
    <property type="molecule type" value="Genomic_DNA"/>
</dbReference>
<comment type="similarity">
    <text evidence="1">Belongs to the peptidase A1 family.</text>
</comment>
<feature type="domain" description="Peptidase A1" evidence="3">
    <location>
        <begin position="43"/>
        <end position="431"/>
    </location>
</feature>
<dbReference type="InterPro" id="IPR021109">
    <property type="entry name" value="Peptidase_aspartic_dom_sf"/>
</dbReference>
<name>A0A3N4LGI8_9PEZI</name>
<evidence type="ECO:0000256" key="1">
    <source>
        <dbReference type="ARBA" id="ARBA00007447"/>
    </source>
</evidence>
<evidence type="ECO:0000313" key="4">
    <source>
        <dbReference type="EMBL" id="RPB19791.1"/>
    </source>
</evidence>
<proteinExistence type="inferred from homology"/>
<dbReference type="PROSITE" id="PS51767">
    <property type="entry name" value="PEPTIDASE_A1"/>
    <property type="match status" value="1"/>
</dbReference>
<protein>
    <submittedName>
        <fullName evidence="4">Acid protease</fullName>
    </submittedName>
</protein>
<keyword evidence="4" id="KW-0645">Protease</keyword>
<keyword evidence="4" id="KW-0378">Hydrolase</keyword>
<gene>
    <name evidence="4" type="ORF">L211DRAFT_842328</name>
</gene>
<evidence type="ECO:0000313" key="5">
    <source>
        <dbReference type="Proteomes" id="UP000267821"/>
    </source>
</evidence>
<dbReference type="SUPFAM" id="SSF50630">
    <property type="entry name" value="Acid proteases"/>
    <property type="match status" value="1"/>
</dbReference>
<dbReference type="GO" id="GO:0004190">
    <property type="term" value="F:aspartic-type endopeptidase activity"/>
    <property type="evidence" value="ECO:0007669"/>
    <property type="project" value="InterPro"/>
</dbReference>
<sequence length="476" mass="51084">MAIPLRSVVAVITLLMGFISTAQAAAPIILQQMLLSKNSTDTHAIPAIFGTPGQEINLIISTTSEQSWVYAPTFCTSLPVGPARSSCQSSIAADGAKVITSLYNPVSSSTWKQTSTMFSYEGPNNQQKFAGILGTDKLTIGGIDVPNFEFGVVTITNVGDDQVASMVGMTGLDGGIGGILGLGGNSNFLKYLVDTGTIKSSSIGVQLASKVIFDDAENVKAFPARRIVPFGTESTEFPGSIILGGYDGEKLDNEATSNQGLSSRNEIETSVTQLTSSWFEGDATDTVKTTIEYQASAAGGGSDGDNKAVGVPTVIDSTSPFILLPQTFWDSMSSNWNRGAINKTTGRTYYVDRTGFRDWRNFTFNLVSKDGTQSQVIMQHFDWNVWDPEVKFWAPAFKLQPPGVETLVLGRPAIRALYIAVDWDKKVAKTEPLKKRTAEVVTVVQVVSGARARIAMSLKTVAFWVIVAGIIGGEYF</sequence>
<organism evidence="4 5">
    <name type="scientific">Terfezia boudieri ATCC MYA-4762</name>
    <dbReference type="NCBI Taxonomy" id="1051890"/>
    <lineage>
        <taxon>Eukaryota</taxon>
        <taxon>Fungi</taxon>
        <taxon>Dikarya</taxon>
        <taxon>Ascomycota</taxon>
        <taxon>Pezizomycotina</taxon>
        <taxon>Pezizomycetes</taxon>
        <taxon>Pezizales</taxon>
        <taxon>Pezizaceae</taxon>
        <taxon>Terfezia</taxon>
    </lineage>
</organism>
<dbReference type="InParanoid" id="A0A3N4LGI8"/>
<dbReference type="InterPro" id="IPR033121">
    <property type="entry name" value="PEPTIDASE_A1"/>
</dbReference>
<keyword evidence="5" id="KW-1185">Reference proteome</keyword>
<keyword evidence="2" id="KW-0732">Signal</keyword>
<dbReference type="PANTHER" id="PTHR47966:SF51">
    <property type="entry name" value="BETA-SITE APP-CLEAVING ENZYME, ISOFORM A-RELATED"/>
    <property type="match status" value="1"/>
</dbReference>
<dbReference type="CDD" id="cd05471">
    <property type="entry name" value="pepsin_like"/>
    <property type="match status" value="1"/>
</dbReference>
<dbReference type="Proteomes" id="UP000267821">
    <property type="component" value="Unassembled WGS sequence"/>
</dbReference>
<feature type="signal peptide" evidence="2">
    <location>
        <begin position="1"/>
        <end position="24"/>
    </location>
</feature>
<dbReference type="Pfam" id="PF00026">
    <property type="entry name" value="Asp"/>
    <property type="match status" value="1"/>
</dbReference>
<evidence type="ECO:0000259" key="3">
    <source>
        <dbReference type="PROSITE" id="PS51767"/>
    </source>
</evidence>
<feature type="chain" id="PRO_5018253309" evidence="2">
    <location>
        <begin position="25"/>
        <end position="476"/>
    </location>
</feature>
<dbReference type="InterPro" id="IPR001461">
    <property type="entry name" value="Aspartic_peptidase_A1"/>
</dbReference>
<dbReference type="InterPro" id="IPR034164">
    <property type="entry name" value="Pepsin-like_dom"/>
</dbReference>
<dbReference type="AlphaFoldDB" id="A0A3N4LGI8"/>
<dbReference type="GO" id="GO:0000324">
    <property type="term" value="C:fungal-type vacuole"/>
    <property type="evidence" value="ECO:0007669"/>
    <property type="project" value="TreeGrafter"/>
</dbReference>
<evidence type="ECO:0000256" key="2">
    <source>
        <dbReference type="SAM" id="SignalP"/>
    </source>
</evidence>
<accession>A0A3N4LGI8</accession>
<dbReference type="Gene3D" id="2.40.70.10">
    <property type="entry name" value="Acid Proteases"/>
    <property type="match status" value="2"/>
</dbReference>